<dbReference type="PANTHER" id="PTHR31646">
    <property type="entry name" value="ALPHA-1,2-MANNOSYLTRANSFERASE MNN2"/>
    <property type="match status" value="1"/>
</dbReference>
<evidence type="ECO:0000256" key="1">
    <source>
        <dbReference type="ARBA" id="ARBA00004394"/>
    </source>
</evidence>
<reference evidence="9" key="1">
    <citation type="submission" date="2019-03" db="EMBL/GenBank/DDBJ databases">
        <title>Long read genome sequence of the mycoparasitic Pythium oligandrum ATCC 38472 isolated from sugarbeet rhizosphere.</title>
        <authorList>
            <person name="Gaulin E."/>
        </authorList>
    </citation>
    <scope>NUCLEOTIDE SEQUENCE</scope>
    <source>
        <strain evidence="9">ATCC 38472_TT</strain>
    </source>
</reference>
<keyword evidence="3" id="KW-0812">Transmembrane</keyword>
<evidence type="ECO:0000256" key="4">
    <source>
        <dbReference type="ARBA" id="ARBA00022968"/>
    </source>
</evidence>
<keyword evidence="5" id="KW-1133">Transmembrane helix</keyword>
<evidence type="ECO:0000313" key="9">
    <source>
        <dbReference type="EMBL" id="TMW61559.1"/>
    </source>
</evidence>
<dbReference type="GO" id="GO:0000139">
    <property type="term" value="C:Golgi membrane"/>
    <property type="evidence" value="ECO:0007669"/>
    <property type="project" value="UniProtKB-SubCell"/>
</dbReference>
<evidence type="ECO:0000256" key="8">
    <source>
        <dbReference type="ARBA" id="ARBA00037847"/>
    </source>
</evidence>
<evidence type="ECO:0000313" key="10">
    <source>
        <dbReference type="Proteomes" id="UP000794436"/>
    </source>
</evidence>
<sequence>MDDLKLVWGDKDLFRLAWLKTNSTFYWSARPAGSAGRFDPVSGRFCGGSIVQHDPAGEVLFLHRNARKLRQGHVEKHWTHIEQFKVGVDLSEYTMSSVIGAPDFPDLRNCYGEDKNYTYYDLTPIEDFPFAVIEDRLIMYFNAGLSFK</sequence>
<accession>A0A8K1FI02</accession>
<dbReference type="GO" id="GO:0046354">
    <property type="term" value="P:mannan biosynthetic process"/>
    <property type="evidence" value="ECO:0007669"/>
    <property type="project" value="TreeGrafter"/>
</dbReference>
<dbReference type="Proteomes" id="UP000794436">
    <property type="component" value="Unassembled WGS sequence"/>
</dbReference>
<keyword evidence="6" id="KW-0333">Golgi apparatus</keyword>
<dbReference type="EMBL" id="SPLM01000076">
    <property type="protein sequence ID" value="TMW61559.1"/>
    <property type="molecule type" value="Genomic_DNA"/>
</dbReference>
<evidence type="ECO:0000256" key="5">
    <source>
        <dbReference type="ARBA" id="ARBA00022989"/>
    </source>
</evidence>
<keyword evidence="4" id="KW-0735">Signal-anchor</keyword>
<evidence type="ECO:0000256" key="7">
    <source>
        <dbReference type="ARBA" id="ARBA00023136"/>
    </source>
</evidence>
<comment type="caution">
    <text evidence="9">The sequence shown here is derived from an EMBL/GenBank/DDBJ whole genome shotgun (WGS) entry which is preliminary data.</text>
</comment>
<evidence type="ECO:0000256" key="2">
    <source>
        <dbReference type="ARBA" id="ARBA00004606"/>
    </source>
</evidence>
<dbReference type="PANTHER" id="PTHR31646:SF1">
    <property type="entry name" value="ALPHA-1,2-MANNOSYLTRANSFERASE MNN2"/>
    <property type="match status" value="1"/>
</dbReference>
<proteinExistence type="predicted"/>
<dbReference type="OrthoDB" id="430354at2759"/>
<name>A0A8K1FI02_PYTOL</name>
<evidence type="ECO:0000256" key="3">
    <source>
        <dbReference type="ARBA" id="ARBA00022692"/>
    </source>
</evidence>
<comment type="subcellular location">
    <subcellularLocation>
        <location evidence="8">Endomembrane system</location>
        <topology evidence="8">Single-pass membrane protein</topology>
    </subcellularLocation>
    <subcellularLocation>
        <location evidence="1">Golgi apparatus membrane</location>
    </subcellularLocation>
    <subcellularLocation>
        <location evidence="2">Membrane</location>
        <topology evidence="2">Single-pass type II membrane protein</topology>
    </subcellularLocation>
</comment>
<protein>
    <submittedName>
        <fullName evidence="9">Uncharacterized protein</fullName>
    </submittedName>
</protein>
<keyword evidence="7" id="KW-0472">Membrane</keyword>
<evidence type="ECO:0000256" key="6">
    <source>
        <dbReference type="ARBA" id="ARBA00023034"/>
    </source>
</evidence>
<dbReference type="GO" id="GO:0000026">
    <property type="term" value="F:alpha-1,2-mannosyltransferase activity"/>
    <property type="evidence" value="ECO:0007669"/>
    <property type="project" value="TreeGrafter"/>
</dbReference>
<organism evidence="9 10">
    <name type="scientific">Pythium oligandrum</name>
    <name type="common">Mycoparasitic fungus</name>
    <dbReference type="NCBI Taxonomy" id="41045"/>
    <lineage>
        <taxon>Eukaryota</taxon>
        <taxon>Sar</taxon>
        <taxon>Stramenopiles</taxon>
        <taxon>Oomycota</taxon>
        <taxon>Peronosporomycetes</taxon>
        <taxon>Pythiales</taxon>
        <taxon>Pythiaceae</taxon>
        <taxon>Pythium</taxon>
    </lineage>
</organism>
<dbReference type="AlphaFoldDB" id="A0A8K1FI02"/>
<keyword evidence="10" id="KW-1185">Reference proteome</keyword>
<gene>
    <name evidence="9" type="ORF">Poli38472_012750</name>
</gene>